<organism evidence="7 8">
    <name type="scientific">Debaryomyces hansenii (strain ATCC 36239 / CBS 767 / BCRC 21394 / JCM 1990 / NBRC 0083 / IGC 2968)</name>
    <name type="common">Yeast</name>
    <name type="synonym">Torulaspora hansenii</name>
    <dbReference type="NCBI Taxonomy" id="284592"/>
    <lineage>
        <taxon>Eukaryota</taxon>
        <taxon>Fungi</taxon>
        <taxon>Dikarya</taxon>
        <taxon>Ascomycota</taxon>
        <taxon>Saccharomycotina</taxon>
        <taxon>Pichiomycetes</taxon>
        <taxon>Debaryomycetaceae</taxon>
        <taxon>Debaryomyces</taxon>
    </lineage>
</organism>
<protein>
    <submittedName>
        <fullName evidence="7">DEHA2C05434p</fullName>
    </submittedName>
</protein>
<accession>B5RT78</accession>
<reference evidence="7 8" key="1">
    <citation type="journal article" date="2004" name="Nature">
        <title>Genome evolution in yeasts.</title>
        <authorList>
            <consortium name="Genolevures"/>
            <person name="Dujon B."/>
            <person name="Sherman D."/>
            <person name="Fischer G."/>
            <person name="Durrens P."/>
            <person name="Casaregola S."/>
            <person name="Lafontaine I."/>
            <person name="de Montigny J."/>
            <person name="Marck C."/>
            <person name="Neuveglise C."/>
            <person name="Talla E."/>
            <person name="Goffard N."/>
            <person name="Frangeul L."/>
            <person name="Aigle M."/>
            <person name="Anthouard V."/>
            <person name="Babour A."/>
            <person name="Barbe V."/>
            <person name="Barnay S."/>
            <person name="Blanchin S."/>
            <person name="Beckerich J.M."/>
            <person name="Beyne E."/>
            <person name="Bleykasten C."/>
            <person name="Boisrame A."/>
            <person name="Boyer J."/>
            <person name="Cattolico L."/>
            <person name="Confanioleri F."/>
            <person name="de Daruvar A."/>
            <person name="Despons L."/>
            <person name="Fabre E."/>
            <person name="Fairhead C."/>
            <person name="Ferry-Dumazet H."/>
            <person name="Groppi A."/>
            <person name="Hantraye F."/>
            <person name="Hennequin C."/>
            <person name="Jauniaux N."/>
            <person name="Joyet P."/>
            <person name="Kachouri R."/>
            <person name="Kerrest A."/>
            <person name="Koszul R."/>
            <person name="Lemaire M."/>
            <person name="Lesur I."/>
            <person name="Ma L."/>
            <person name="Muller H."/>
            <person name="Nicaud J.M."/>
            <person name="Nikolski M."/>
            <person name="Oztas S."/>
            <person name="Ozier-Kalogeropoulos O."/>
            <person name="Pellenz S."/>
            <person name="Potier S."/>
            <person name="Richard G.F."/>
            <person name="Straub M.L."/>
            <person name="Suleau A."/>
            <person name="Swennene D."/>
            <person name="Tekaia F."/>
            <person name="Wesolowski-Louvel M."/>
            <person name="Westhof E."/>
            <person name="Wirth B."/>
            <person name="Zeniou-Meyer M."/>
            <person name="Zivanovic I."/>
            <person name="Bolotin-Fukuhara M."/>
            <person name="Thierry A."/>
            <person name="Bouchier C."/>
            <person name="Caudron B."/>
            <person name="Scarpelli C."/>
            <person name="Gaillardin C."/>
            <person name="Weissenbach J."/>
            <person name="Wincker P."/>
            <person name="Souciet J.L."/>
        </authorList>
    </citation>
    <scope>NUCLEOTIDE SEQUENCE [LARGE SCALE GENOMIC DNA]</scope>
    <source>
        <strain evidence="8">ATCC 36239 / CBS 767 / BCRC 21394 / JCM 1990 / NBRC 0083 / IGC 2968</strain>
    </source>
</reference>
<comment type="subcellular location">
    <subcellularLocation>
        <location evidence="1">Membrane</location>
        <topology evidence="1">Multi-pass membrane protein</topology>
    </subcellularLocation>
</comment>
<dbReference type="InParanoid" id="B5RT78"/>
<dbReference type="Proteomes" id="UP000000599">
    <property type="component" value="Chromosome C"/>
</dbReference>
<dbReference type="InterPro" id="IPR052263">
    <property type="entry name" value="GPI_Anchor_Biosynth"/>
</dbReference>
<sequence>MSSLNLNIFPSLTPTKTSSNSSEDALARHSDVIVSTNITPYAEYKGFFIYVISATFLTIWVGWTLIPDSVLRSMSIYYYPDKYWALAIPSYTLMLMVYVYIALALYNTEVLTLPLDDIRNFVDEHSVLAGSSEIDEIARANKSIEYLWKSPSGVWDLPVTLVNEVLYGEEENEESGL</sequence>
<keyword evidence="4 5" id="KW-0472">Membrane</keyword>
<dbReference type="GO" id="GO:0005783">
    <property type="term" value="C:endoplasmic reticulum"/>
    <property type="evidence" value="ECO:0007669"/>
    <property type="project" value="TreeGrafter"/>
</dbReference>
<dbReference type="PANTHER" id="PTHR46346">
    <property type="entry name" value="PHOSPHATIDYLINOSITOL N-ACETYLGLUCOSAMINYLTRANSFERASE SUBUNIT P"/>
    <property type="match status" value="1"/>
</dbReference>
<proteinExistence type="predicted"/>
<evidence type="ECO:0000313" key="7">
    <source>
        <dbReference type="EMBL" id="CAR65540.1"/>
    </source>
</evidence>
<evidence type="ECO:0000256" key="4">
    <source>
        <dbReference type="ARBA" id="ARBA00023136"/>
    </source>
</evidence>
<evidence type="ECO:0000259" key="6">
    <source>
        <dbReference type="Pfam" id="PF08510"/>
    </source>
</evidence>
<dbReference type="HOGENOM" id="CLU_081616_1_1_1"/>
<feature type="domain" description="PIG-P" evidence="6">
    <location>
        <begin position="42"/>
        <end position="167"/>
    </location>
</feature>
<feature type="transmembrane region" description="Helical" evidence="5">
    <location>
        <begin position="86"/>
        <end position="106"/>
    </location>
</feature>
<dbReference type="STRING" id="284592.B5RT78"/>
<keyword evidence="2 5" id="KW-0812">Transmembrane</keyword>
<dbReference type="AlphaFoldDB" id="B5RT78"/>
<evidence type="ECO:0000256" key="2">
    <source>
        <dbReference type="ARBA" id="ARBA00022692"/>
    </source>
</evidence>
<evidence type="ECO:0000256" key="5">
    <source>
        <dbReference type="SAM" id="Phobius"/>
    </source>
</evidence>
<feature type="transmembrane region" description="Helical" evidence="5">
    <location>
        <begin position="47"/>
        <end position="66"/>
    </location>
</feature>
<evidence type="ECO:0000256" key="3">
    <source>
        <dbReference type="ARBA" id="ARBA00022989"/>
    </source>
</evidence>
<dbReference type="FunCoup" id="B5RT78">
    <property type="interactions" value="40"/>
</dbReference>
<evidence type="ECO:0000313" key="8">
    <source>
        <dbReference type="Proteomes" id="UP000000599"/>
    </source>
</evidence>
<dbReference type="OMA" id="THTAENA"/>
<dbReference type="PANTHER" id="PTHR46346:SF1">
    <property type="entry name" value="PHOSPHATIDYLINOSITOL N-ACETYLGLUCOSAMINYLTRANSFERASE SUBUNIT P"/>
    <property type="match status" value="1"/>
</dbReference>
<dbReference type="RefSeq" id="XP_002770174.1">
    <property type="nucleotide sequence ID" value="XM_002770128.1"/>
</dbReference>
<dbReference type="KEGG" id="dha:DEHA2C05434g"/>
<dbReference type="Pfam" id="PF08510">
    <property type="entry name" value="PIG-P"/>
    <property type="match status" value="1"/>
</dbReference>
<keyword evidence="3 5" id="KW-1133">Transmembrane helix</keyword>
<dbReference type="EMBL" id="CR382135">
    <property type="protein sequence ID" value="CAR65540.1"/>
    <property type="molecule type" value="Genomic_DNA"/>
</dbReference>
<dbReference type="GO" id="GO:0006506">
    <property type="term" value="P:GPI anchor biosynthetic process"/>
    <property type="evidence" value="ECO:0007669"/>
    <property type="project" value="TreeGrafter"/>
</dbReference>
<dbReference type="eggNOG" id="KOG2257">
    <property type="taxonomic scope" value="Eukaryota"/>
</dbReference>
<keyword evidence="8" id="KW-1185">Reference proteome</keyword>
<gene>
    <name evidence="7" type="ordered locus">DEHA2C05434g</name>
</gene>
<dbReference type="InterPro" id="IPR013717">
    <property type="entry name" value="PIG-P"/>
</dbReference>
<dbReference type="GO" id="GO:0016020">
    <property type="term" value="C:membrane"/>
    <property type="evidence" value="ECO:0007669"/>
    <property type="project" value="UniProtKB-SubCell"/>
</dbReference>
<dbReference type="OrthoDB" id="690928at2759"/>
<dbReference type="VEuPathDB" id="FungiDB:DEHA2C05434g"/>
<dbReference type="GeneID" id="8998316"/>
<evidence type="ECO:0000256" key="1">
    <source>
        <dbReference type="ARBA" id="ARBA00004141"/>
    </source>
</evidence>
<name>B5RT78_DEBHA</name>